<evidence type="ECO:0000256" key="2">
    <source>
        <dbReference type="ARBA" id="ARBA00023274"/>
    </source>
</evidence>
<dbReference type="Gene3D" id="3.30.70.3370">
    <property type="match status" value="1"/>
</dbReference>
<dbReference type="GO" id="GO:0003735">
    <property type="term" value="F:structural constituent of ribosome"/>
    <property type="evidence" value="ECO:0007669"/>
    <property type="project" value="InterPro"/>
</dbReference>
<dbReference type="GO" id="GO:0044391">
    <property type="term" value="C:ribosomal subunit"/>
    <property type="evidence" value="ECO:0007669"/>
    <property type="project" value="UniProtKB-ARBA"/>
</dbReference>
<reference evidence="5" key="2">
    <citation type="submission" date="2025-09" db="UniProtKB">
        <authorList>
            <consortium name="Ensembl"/>
        </authorList>
    </citation>
    <scope>IDENTIFICATION</scope>
</reference>
<proteinExistence type="predicted"/>
<dbReference type="GeneTree" id="ENSGT01000000220680"/>
<accession>A0A3B3C7H8</accession>
<dbReference type="InterPro" id="IPR053709">
    <property type="entry name" value="eRP_eS24_sf"/>
</dbReference>
<dbReference type="InterPro" id="IPR001976">
    <property type="entry name" value="Ribosomal_eS24"/>
</dbReference>
<keyword evidence="6" id="KW-1185">Reference proteome</keyword>
<dbReference type="STRING" id="30732.ENSOMEP00000013765"/>
<evidence type="ECO:0000313" key="5">
    <source>
        <dbReference type="Ensembl" id="ENSOMEP00000013765.1"/>
    </source>
</evidence>
<evidence type="ECO:0000313" key="6">
    <source>
        <dbReference type="Proteomes" id="UP000261560"/>
    </source>
</evidence>
<dbReference type="Ensembl" id="ENSOMET00000021493.1">
    <property type="protein sequence ID" value="ENSOMEP00000013765.1"/>
    <property type="gene ID" value="ENSOMEG00000015214.1"/>
</dbReference>
<dbReference type="InterPro" id="IPR012678">
    <property type="entry name" value="Ribosomal_uL23/eL15/eS24_sf"/>
</dbReference>
<dbReference type="Pfam" id="PF01282">
    <property type="entry name" value="Ribosomal_S24e"/>
    <property type="match status" value="1"/>
</dbReference>
<protein>
    <recommendedName>
        <fullName evidence="3">Small ribosomal subunit protein eS24</fullName>
    </recommendedName>
    <alternativeName>
        <fullName evidence="4">40S ribosomal protein S24</fullName>
    </alternativeName>
</protein>
<evidence type="ECO:0000256" key="3">
    <source>
        <dbReference type="ARBA" id="ARBA00035149"/>
    </source>
</evidence>
<evidence type="ECO:0000256" key="1">
    <source>
        <dbReference type="ARBA" id="ARBA00022980"/>
    </source>
</evidence>
<keyword evidence="2" id="KW-0687">Ribonucleoprotein</keyword>
<dbReference type="AlphaFoldDB" id="A0A3B3C7H8"/>
<dbReference type="GO" id="GO:0006412">
    <property type="term" value="P:translation"/>
    <property type="evidence" value="ECO:0007669"/>
    <property type="project" value="InterPro"/>
</dbReference>
<dbReference type="SUPFAM" id="SSF54189">
    <property type="entry name" value="Ribosomal proteins S24e, L23 and L15e"/>
    <property type="match status" value="1"/>
</dbReference>
<dbReference type="PaxDb" id="30732-ENSOMEP00000013765"/>
<reference evidence="5" key="1">
    <citation type="submission" date="2025-08" db="UniProtKB">
        <authorList>
            <consortium name="Ensembl"/>
        </authorList>
    </citation>
    <scope>IDENTIFICATION</scope>
</reference>
<evidence type="ECO:0000256" key="4">
    <source>
        <dbReference type="ARBA" id="ARBA00035458"/>
    </source>
</evidence>
<keyword evidence="1" id="KW-0689">Ribosomal protein</keyword>
<dbReference type="Proteomes" id="UP000261560">
    <property type="component" value="Unplaced"/>
</dbReference>
<dbReference type="PANTHER" id="PTHR10496">
    <property type="entry name" value="40S RIBOSOMAL PROTEIN S24"/>
    <property type="match status" value="1"/>
</dbReference>
<organism evidence="5 6">
    <name type="scientific">Oryzias melastigma</name>
    <name type="common">Marine medaka</name>
    <dbReference type="NCBI Taxonomy" id="30732"/>
    <lineage>
        <taxon>Eukaryota</taxon>
        <taxon>Metazoa</taxon>
        <taxon>Chordata</taxon>
        <taxon>Craniata</taxon>
        <taxon>Vertebrata</taxon>
        <taxon>Euteleostomi</taxon>
        <taxon>Actinopterygii</taxon>
        <taxon>Neopterygii</taxon>
        <taxon>Teleostei</taxon>
        <taxon>Neoteleostei</taxon>
        <taxon>Acanthomorphata</taxon>
        <taxon>Ovalentaria</taxon>
        <taxon>Atherinomorphae</taxon>
        <taxon>Beloniformes</taxon>
        <taxon>Adrianichthyidae</taxon>
        <taxon>Oryziinae</taxon>
        <taxon>Oryzias</taxon>
    </lineage>
</organism>
<sequence>MTEPVCSQGKTVVDDLYSGKATVPKAKIRKMFAKMYKTIPKVVFIFGFRTHLTTTGFFVA</sequence>
<name>A0A3B3C7H8_ORYME</name>